<proteinExistence type="predicted"/>
<keyword evidence="2" id="KW-0732">Signal</keyword>
<protein>
    <recommendedName>
        <fullName evidence="3">Right handed beta helix domain-containing protein</fullName>
    </recommendedName>
</protein>
<feature type="signal peptide" evidence="2">
    <location>
        <begin position="1"/>
        <end position="31"/>
    </location>
</feature>
<feature type="domain" description="Right handed beta helix" evidence="3">
    <location>
        <begin position="128"/>
        <end position="252"/>
    </location>
</feature>
<dbReference type="InterPro" id="IPR012334">
    <property type="entry name" value="Pectin_lyas_fold"/>
</dbReference>
<dbReference type="InterPro" id="IPR039448">
    <property type="entry name" value="Beta_helix"/>
</dbReference>
<dbReference type="RefSeq" id="WP_014172697.1">
    <property type="nucleotide sequence ID" value="NC_016582.1"/>
</dbReference>
<name>D7BUM7_STRBB</name>
<dbReference type="HOGENOM" id="CLU_876923_0_0_11"/>
<accession>D7BUM7</accession>
<dbReference type="SMART" id="SM00710">
    <property type="entry name" value="PbH1"/>
    <property type="match status" value="4"/>
</dbReference>
<reference evidence="4 5" key="1">
    <citation type="journal article" date="2010" name="J. Bacteriol.">
        <title>Genome sequence of the milbemycin-producing bacterium Streptomyces bingchenggensis.</title>
        <authorList>
            <person name="Wang X.J."/>
            <person name="Yan Y.J."/>
            <person name="Zhang B."/>
            <person name="An J."/>
            <person name="Wang J.J."/>
            <person name="Tian J."/>
            <person name="Jiang L."/>
            <person name="Chen Y.H."/>
            <person name="Huang S.X."/>
            <person name="Yin M."/>
            <person name="Zhang J."/>
            <person name="Gao A.L."/>
            <person name="Liu C.X."/>
            <person name="Zhu Z.X."/>
            <person name="Xiang W.S."/>
        </authorList>
    </citation>
    <scope>NUCLEOTIDE SEQUENCE [LARGE SCALE GENOMIC DNA]</scope>
    <source>
        <strain evidence="4 5">BCW-1</strain>
    </source>
</reference>
<feature type="region of interest" description="Disordered" evidence="1">
    <location>
        <begin position="298"/>
        <end position="317"/>
    </location>
</feature>
<organism evidence="4 5">
    <name type="scientific">Streptomyces bingchenggensis (strain BCW-1)</name>
    <dbReference type="NCBI Taxonomy" id="749414"/>
    <lineage>
        <taxon>Bacteria</taxon>
        <taxon>Bacillati</taxon>
        <taxon>Actinomycetota</taxon>
        <taxon>Actinomycetes</taxon>
        <taxon>Kitasatosporales</taxon>
        <taxon>Streptomycetaceae</taxon>
        <taxon>Streptomyces</taxon>
    </lineage>
</organism>
<evidence type="ECO:0000259" key="3">
    <source>
        <dbReference type="Pfam" id="PF13229"/>
    </source>
</evidence>
<evidence type="ECO:0000313" key="5">
    <source>
        <dbReference type="Proteomes" id="UP000000377"/>
    </source>
</evidence>
<evidence type="ECO:0000313" key="4">
    <source>
        <dbReference type="EMBL" id="ADI03218.1"/>
    </source>
</evidence>
<dbReference type="EMBL" id="CP002047">
    <property type="protein sequence ID" value="ADI03218.1"/>
    <property type="molecule type" value="Genomic_DNA"/>
</dbReference>
<dbReference type="Gene3D" id="2.160.20.10">
    <property type="entry name" value="Single-stranded right-handed beta-helix, Pectin lyase-like"/>
    <property type="match status" value="1"/>
</dbReference>
<keyword evidence="5" id="KW-1185">Reference proteome</keyword>
<evidence type="ECO:0000256" key="2">
    <source>
        <dbReference type="SAM" id="SignalP"/>
    </source>
</evidence>
<dbReference type="Proteomes" id="UP000000377">
    <property type="component" value="Chromosome"/>
</dbReference>
<dbReference type="eggNOG" id="ENOG5032YH1">
    <property type="taxonomic scope" value="Bacteria"/>
</dbReference>
<dbReference type="AlphaFoldDB" id="D7BUM7"/>
<dbReference type="PATRIC" id="fig|749414.3.peg.99"/>
<dbReference type="InterPro" id="IPR011050">
    <property type="entry name" value="Pectin_lyase_fold/virulence"/>
</dbReference>
<dbReference type="Pfam" id="PF13229">
    <property type="entry name" value="Beta_helix"/>
    <property type="match status" value="1"/>
</dbReference>
<feature type="chain" id="PRO_5003093681" description="Right handed beta helix domain-containing protein" evidence="2">
    <location>
        <begin position="32"/>
        <end position="317"/>
    </location>
</feature>
<sequence>MRHALTTGVCGTLVAGALVAAGGILAVPANAAGSGVVYVSPTGRSGNPGTQSKPVKTLADVRKVLAARQNPPTVTVLFKGGTYKLPQYRWGNWSAQSVTFKPQPRTGTPVFDGAKRQKYWLVVDPTRTKLTFTGLRLSRYTTGGIMLRGTGTADSRRVIGATIKGMKFTDMGGAESGYAAVHLNYARNTTITGNTFRNLVNGDCPGCMHAVYFANQSNNNTVSGGTFSKISGDAIRAADYSNGNKVRGGSYSRTGTKAVFSAWRLARNTRCSHGNVFYTTARTSKSYRGATIPTVLDGADDSTKPPCTPRAVVRKNP</sequence>
<dbReference type="SUPFAM" id="SSF51126">
    <property type="entry name" value="Pectin lyase-like"/>
    <property type="match status" value="1"/>
</dbReference>
<evidence type="ECO:0000256" key="1">
    <source>
        <dbReference type="SAM" id="MobiDB-lite"/>
    </source>
</evidence>
<gene>
    <name evidence="4" type="ordered locus">SBI_00097</name>
</gene>
<dbReference type="KEGG" id="sbh:SBI_00097"/>
<dbReference type="InterPro" id="IPR006626">
    <property type="entry name" value="PbH1"/>
</dbReference>